<dbReference type="InterPro" id="IPR045851">
    <property type="entry name" value="AMP-bd_C_sf"/>
</dbReference>
<comment type="caution">
    <text evidence="8">The sequence shown here is derived from an EMBL/GenBank/DDBJ whole genome shotgun (WGS) entry which is preliminary data.</text>
</comment>
<evidence type="ECO:0000313" key="9">
    <source>
        <dbReference type="Proteomes" id="UP001524642"/>
    </source>
</evidence>
<evidence type="ECO:0000256" key="5">
    <source>
        <dbReference type="ARBA" id="ARBA00023136"/>
    </source>
</evidence>
<dbReference type="SUPFAM" id="SSF69593">
    <property type="entry name" value="Glycerol-3-phosphate (1)-acyltransferase"/>
    <property type="match status" value="1"/>
</dbReference>
<dbReference type="RefSeq" id="WP_257718729.1">
    <property type="nucleotide sequence ID" value="NZ_JANJOU010000028.1"/>
</dbReference>
<dbReference type="InterPro" id="IPR002123">
    <property type="entry name" value="Plipid/glycerol_acylTrfase"/>
</dbReference>
<dbReference type="InterPro" id="IPR011701">
    <property type="entry name" value="MFS"/>
</dbReference>
<name>A0ABT1XAG0_9PROT</name>
<reference evidence="8 9" key="1">
    <citation type="submission" date="2022-06" db="EMBL/GenBank/DDBJ databases">
        <title>Roseomonas CN29.</title>
        <authorList>
            <person name="Cheng Y."/>
            <person name="He X."/>
        </authorList>
    </citation>
    <scope>NUCLEOTIDE SEQUENCE [LARGE SCALE GENOMIC DNA]</scope>
    <source>
        <strain evidence="8 9">CN29</strain>
    </source>
</reference>
<sequence length="1163" mass="122025">MNQPIPEGRPAILTRRLLPLVVAQGCGGFNDNLVKNALVILALFRLGEGGIAFSALAGALLIAPYILLSATAGALADRMPKRTLIVRLKVFEVGLVLLAGLGFLTGSVGLLLGVILGLGIQAALFGPVKYAILPEHLRHDELIAGNGAIEAATFVTIVLGTVAGGALILLTDGATLVAALGAGAALLGLVAALRIPPTVAAAPGTPVETNLVRASWHCVRDAFAHRPIRLSILGLSGFWTVGSTVITALPVVARDTLGGTGGVLTLFLVVFALGVGAGSLLCARLLRGEVSPRHVPLAALGLGILTGAFALLAAALGPVAAGGPVDLFRSAGGLLLLLSLLGLAVCGGVFSVPLYAILQESADPARRASTIAANNIVNAVAMVAGAGLAAGLAALGLSVTGVLLVTAALTLLGAGYIVRILPQDVLRTLFRGYFDTFHGVDVRGLENYRAAGDRLVIVSNHLSFADACLIACYLPRSPTFAVNTAIADRWWTRPFLAAVEVFKVDIASPFAIKRMVEAVRDGGRQLMIFPEGRLTKTGALMKVYEGAGVVADKSGAKVLPISIQGLQFTRLSRLKGRLPMRWFPRLSITILPAVELRPEGAAEMTPRKRREAVGLALGDLMTDAVYRSKPVDRTIFEALLDARDLHGGGTPIAEDIAREPISYDRIVTGALALGRKIAAFDDAARLAGPCPAPEVTDGEQALPAAVGLMLPNANAALVAFMALQASRRVPAMLNFSAGADAMLSACRSADLATVVSSRAFVERAKLGKVVERMAPHVRFLWLEDLRAGLTWRDKLGAKLRGLFARRIAERGADPDAPALILFTSGSEGAPKGVVHSSRTLLANIAQISTVVDFTASDRVFSALPMFHSFGMTGGTLLPILHGVRTFFYPSPLHYRIVPALIYDTDATIAFGTDTFLNGWARFAHPYDFYAIRYVFAGAERVRPETKQLYAERFGVRVLEGYGATETAPALALNTAMHARPGTVGRFLPGIETRLDPVPGIPGGGQLWVRGPNVMLGYLRPERPAVIQPPAGGWYDTGDVVEVSPDRYGRVVGRVKRWANIAGEKVSLVAAEELAALLWPGASHAVVKVPDPKKGEALVLATTQTDATAEALVAFARGRMVAEIAVPRMVVPVGALPLLGTGKTDLPGVEAIVGAALRPSTVPA</sequence>
<evidence type="ECO:0000313" key="8">
    <source>
        <dbReference type="EMBL" id="MCR0985077.1"/>
    </source>
</evidence>
<dbReference type="EMBL" id="JANJOU010000028">
    <property type="protein sequence ID" value="MCR0985077.1"/>
    <property type="molecule type" value="Genomic_DNA"/>
</dbReference>
<feature type="transmembrane region" description="Helical" evidence="6">
    <location>
        <begin position="149"/>
        <end position="170"/>
    </location>
</feature>
<feature type="transmembrane region" description="Helical" evidence="6">
    <location>
        <begin position="264"/>
        <end position="286"/>
    </location>
</feature>
<feature type="domain" description="Phospholipid/glycerol acyltransferase" evidence="7">
    <location>
        <begin position="455"/>
        <end position="566"/>
    </location>
</feature>
<dbReference type="PROSITE" id="PS00455">
    <property type="entry name" value="AMP_BINDING"/>
    <property type="match status" value="1"/>
</dbReference>
<accession>A0ABT1XAG0</accession>
<dbReference type="Gene3D" id="3.40.50.12780">
    <property type="entry name" value="N-terminal domain of ligase-like"/>
    <property type="match status" value="1"/>
</dbReference>
<keyword evidence="9" id="KW-1185">Reference proteome</keyword>
<evidence type="ECO:0000256" key="3">
    <source>
        <dbReference type="ARBA" id="ARBA00022692"/>
    </source>
</evidence>
<dbReference type="CDD" id="cd06173">
    <property type="entry name" value="MFS_MefA_like"/>
    <property type="match status" value="1"/>
</dbReference>
<feature type="transmembrane region" description="Helical" evidence="6">
    <location>
        <begin position="376"/>
        <end position="395"/>
    </location>
</feature>
<feature type="transmembrane region" description="Helical" evidence="6">
    <location>
        <begin position="298"/>
        <end position="321"/>
    </location>
</feature>
<keyword evidence="5 6" id="KW-0472">Membrane</keyword>
<evidence type="ECO:0000256" key="6">
    <source>
        <dbReference type="SAM" id="Phobius"/>
    </source>
</evidence>
<dbReference type="NCBIfam" id="NF005291">
    <property type="entry name" value="PRK06814.1"/>
    <property type="match status" value="1"/>
</dbReference>
<feature type="transmembrane region" description="Helical" evidence="6">
    <location>
        <begin position="51"/>
        <end position="72"/>
    </location>
</feature>
<evidence type="ECO:0000256" key="4">
    <source>
        <dbReference type="ARBA" id="ARBA00022989"/>
    </source>
</evidence>
<feature type="transmembrane region" description="Helical" evidence="6">
    <location>
        <begin position="333"/>
        <end position="356"/>
    </location>
</feature>
<protein>
    <submittedName>
        <fullName evidence="8">Acyl-[ACP]--phospholipid O-acyltransferase</fullName>
    </submittedName>
</protein>
<dbReference type="InterPro" id="IPR000873">
    <property type="entry name" value="AMP-dep_synth/lig_dom"/>
</dbReference>
<evidence type="ECO:0000256" key="2">
    <source>
        <dbReference type="ARBA" id="ARBA00022598"/>
    </source>
</evidence>
<dbReference type="SUPFAM" id="SSF103473">
    <property type="entry name" value="MFS general substrate transporter"/>
    <property type="match status" value="1"/>
</dbReference>
<dbReference type="Gene3D" id="3.30.300.30">
    <property type="match status" value="1"/>
</dbReference>
<dbReference type="CDD" id="cd07989">
    <property type="entry name" value="LPLAT_AGPAT-like"/>
    <property type="match status" value="1"/>
</dbReference>
<dbReference type="InterPro" id="IPR036259">
    <property type="entry name" value="MFS_trans_sf"/>
</dbReference>
<keyword evidence="3 6" id="KW-0812">Transmembrane</keyword>
<evidence type="ECO:0000259" key="7">
    <source>
        <dbReference type="SMART" id="SM00563"/>
    </source>
</evidence>
<proteinExistence type="inferred from homology"/>
<keyword evidence="4 6" id="KW-1133">Transmembrane helix</keyword>
<dbReference type="PANTHER" id="PTHR43201:SF5">
    <property type="entry name" value="MEDIUM-CHAIN ACYL-COA LIGASE ACSF2, MITOCHONDRIAL"/>
    <property type="match status" value="1"/>
</dbReference>
<evidence type="ECO:0000256" key="1">
    <source>
        <dbReference type="ARBA" id="ARBA00006432"/>
    </source>
</evidence>
<organism evidence="8 9">
    <name type="scientific">Roseomonas populi</name>
    <dbReference type="NCBI Taxonomy" id="3121582"/>
    <lineage>
        <taxon>Bacteria</taxon>
        <taxon>Pseudomonadati</taxon>
        <taxon>Pseudomonadota</taxon>
        <taxon>Alphaproteobacteria</taxon>
        <taxon>Acetobacterales</taxon>
        <taxon>Roseomonadaceae</taxon>
        <taxon>Roseomonas</taxon>
    </lineage>
</organism>
<comment type="similarity">
    <text evidence="1">Belongs to the ATP-dependent AMP-binding enzyme family.</text>
</comment>
<feature type="transmembrane region" description="Helical" evidence="6">
    <location>
        <begin position="230"/>
        <end position="252"/>
    </location>
</feature>
<feature type="transmembrane region" description="Helical" evidence="6">
    <location>
        <begin position="401"/>
        <end position="421"/>
    </location>
</feature>
<feature type="transmembrane region" description="Helical" evidence="6">
    <location>
        <begin position="176"/>
        <end position="195"/>
    </location>
</feature>
<gene>
    <name evidence="8" type="ORF">NRP21_23775</name>
</gene>
<feature type="transmembrane region" description="Helical" evidence="6">
    <location>
        <begin position="84"/>
        <end position="104"/>
    </location>
</feature>
<dbReference type="Pfam" id="PF00501">
    <property type="entry name" value="AMP-binding"/>
    <property type="match status" value="1"/>
</dbReference>
<dbReference type="InterPro" id="IPR020845">
    <property type="entry name" value="AMP-binding_CS"/>
</dbReference>
<dbReference type="InterPro" id="IPR042099">
    <property type="entry name" value="ANL_N_sf"/>
</dbReference>
<dbReference type="SUPFAM" id="SSF56801">
    <property type="entry name" value="Acetyl-CoA synthetase-like"/>
    <property type="match status" value="1"/>
</dbReference>
<dbReference type="Pfam" id="PF01553">
    <property type="entry name" value="Acyltransferase"/>
    <property type="match status" value="1"/>
</dbReference>
<dbReference type="SMART" id="SM00563">
    <property type="entry name" value="PlsC"/>
    <property type="match status" value="1"/>
</dbReference>
<dbReference type="PANTHER" id="PTHR43201">
    <property type="entry name" value="ACYL-COA SYNTHETASE"/>
    <property type="match status" value="1"/>
</dbReference>
<dbReference type="Proteomes" id="UP001524642">
    <property type="component" value="Unassembled WGS sequence"/>
</dbReference>
<dbReference type="Gene3D" id="1.20.1250.20">
    <property type="entry name" value="MFS general substrate transporter like domains"/>
    <property type="match status" value="1"/>
</dbReference>
<dbReference type="Pfam" id="PF07690">
    <property type="entry name" value="MFS_1"/>
    <property type="match status" value="1"/>
</dbReference>
<keyword evidence="2" id="KW-0436">Ligase</keyword>